<dbReference type="eggNOG" id="COG1975">
    <property type="taxonomic scope" value="Bacteria"/>
</dbReference>
<dbReference type="InterPro" id="IPR027051">
    <property type="entry name" value="XdhC_Rossmann_dom"/>
</dbReference>
<dbReference type="NCBIfam" id="TIGR02964">
    <property type="entry name" value="xanthine_xdhC"/>
    <property type="match status" value="1"/>
</dbReference>
<dbReference type="Pfam" id="PF02625">
    <property type="entry name" value="XdhC_CoxI"/>
    <property type="match status" value="1"/>
</dbReference>
<dbReference type="SUPFAM" id="SSF51735">
    <property type="entry name" value="NAD(P)-binding Rossmann-fold domains"/>
    <property type="match status" value="1"/>
</dbReference>
<evidence type="ECO:0000313" key="4">
    <source>
        <dbReference type="Proteomes" id="UP000027337"/>
    </source>
</evidence>
<dbReference type="Gene3D" id="3.40.50.720">
    <property type="entry name" value="NAD(P)-binding Rossmann-like Domain"/>
    <property type="match status" value="1"/>
</dbReference>
<protein>
    <submittedName>
        <fullName evidence="3">Xanthine dehydrogenase</fullName>
    </submittedName>
</protein>
<dbReference type="InterPro" id="IPR003777">
    <property type="entry name" value="XdhC_CoxI"/>
</dbReference>
<comment type="caution">
    <text evidence="3">The sequence shown here is derived from an EMBL/GenBank/DDBJ whole genome shotgun (WGS) entry which is preliminary data.</text>
</comment>
<dbReference type="InterPro" id="IPR014308">
    <property type="entry name" value="Xanthine_DH_XdhC"/>
</dbReference>
<dbReference type="AlphaFoldDB" id="A0A061STL9"/>
<feature type="domain" description="XdhC- CoxI" evidence="1">
    <location>
        <begin position="14"/>
        <end position="72"/>
    </location>
</feature>
<dbReference type="EMBL" id="JEMU01000009">
    <property type="protein sequence ID" value="KAJ02749.1"/>
    <property type="molecule type" value="Genomic_DNA"/>
</dbReference>
<accession>A0A061STL9</accession>
<keyword evidence="4" id="KW-1185">Reference proteome</keyword>
<evidence type="ECO:0000259" key="1">
    <source>
        <dbReference type="Pfam" id="PF02625"/>
    </source>
</evidence>
<evidence type="ECO:0000259" key="2">
    <source>
        <dbReference type="Pfam" id="PF13478"/>
    </source>
</evidence>
<dbReference type="PANTHER" id="PTHR30388:SF6">
    <property type="entry name" value="XANTHINE DEHYDROGENASE SUBUNIT A-RELATED"/>
    <property type="match status" value="1"/>
</dbReference>
<feature type="domain" description="XdhC Rossmann" evidence="2">
    <location>
        <begin position="164"/>
        <end position="302"/>
    </location>
</feature>
<dbReference type="PANTHER" id="PTHR30388">
    <property type="entry name" value="ALDEHYDE OXIDOREDUCTASE MOLYBDENUM COFACTOR ASSEMBLY PROTEIN"/>
    <property type="match status" value="1"/>
</dbReference>
<dbReference type="Proteomes" id="UP000027337">
    <property type="component" value="Unassembled WGS sequence"/>
</dbReference>
<proteinExistence type="predicted"/>
<organism evidence="3 4">
    <name type="scientific">Sulfitobacter mediterraneus</name>
    <dbReference type="NCBI Taxonomy" id="83219"/>
    <lineage>
        <taxon>Bacteria</taxon>
        <taxon>Pseudomonadati</taxon>
        <taxon>Pseudomonadota</taxon>
        <taxon>Alphaproteobacteria</taxon>
        <taxon>Rhodobacterales</taxon>
        <taxon>Roseobacteraceae</taxon>
        <taxon>Sulfitobacter</taxon>
    </lineage>
</organism>
<evidence type="ECO:0000313" key="3">
    <source>
        <dbReference type="EMBL" id="KAJ02749.1"/>
    </source>
</evidence>
<dbReference type="Pfam" id="PF13478">
    <property type="entry name" value="XdhC_C"/>
    <property type="match status" value="1"/>
</dbReference>
<dbReference type="STRING" id="83219.PM02_11670"/>
<reference evidence="3 4" key="1">
    <citation type="journal article" date="2014" name="Genome Announc.">
        <title>Draft Genome Sequences of Two Isolates of the Roseobacter Group, Sulfitobacter sp. Strains 3SOLIMAR09 and 1FIGIMAR09, from Harbors of Mallorca Island (Mediterranean Sea).</title>
        <authorList>
            <person name="Mas-Llado M."/>
            <person name="Pina-Villalonga J.M."/>
            <person name="Brunet-Galmes I."/>
            <person name="Nogales B."/>
            <person name="Bosch R."/>
        </authorList>
    </citation>
    <scope>NUCLEOTIDE SEQUENCE [LARGE SCALE GENOMIC DNA]</scope>
    <source>
        <strain evidence="3 4">1FIGIMAR09</strain>
    </source>
</reference>
<dbReference type="InterPro" id="IPR052698">
    <property type="entry name" value="MoCofactor_Util/Proc"/>
</dbReference>
<sequence>MMFDLAALTQATQHHGKVARIVLAQVQGSAPRQAGTAMLVWDGGSSGTIGGGQLELQCMEHARKMLAGDQRLHLRRAALGPALNQCCGGAVTVVTEVFDPETLAGWRSDYPAIHARAVSPDAEAAIPEKLHRKLARAAAGPAPLPLTYQNGWLAEALWQPQQQVVIYGAGHVGKALAAVLAPLPQFDVVLTDLRLEQLADVPMGVRSDAAMPTEVMAKAAADAAHYIMTPEHDYDLELCHHLLRRDFGHAGLIGSATKWARFRKRLAALGHAPAQISRIACPIGDPAFGKHPQAIALSIAAHMLAPVSTPRKVSHS</sequence>
<gene>
    <name evidence="3" type="ORF">PM02_11670</name>
</gene>
<dbReference type="InterPro" id="IPR036291">
    <property type="entry name" value="NAD(P)-bd_dom_sf"/>
</dbReference>
<name>A0A061STL9_9RHOB</name>